<evidence type="ECO:0000313" key="3">
    <source>
        <dbReference type="Proteomes" id="UP000316252"/>
    </source>
</evidence>
<dbReference type="RefSeq" id="WP_141162029.1">
    <property type="nucleotide sequence ID" value="NZ_VHQG01000001.1"/>
</dbReference>
<keyword evidence="3" id="KW-1185">Reference proteome</keyword>
<keyword evidence="1" id="KW-1133">Transmembrane helix</keyword>
<accession>A0A506XXK7</accession>
<organism evidence="2 3">
    <name type="scientific">Schumannella soli</name>
    <dbReference type="NCBI Taxonomy" id="2590779"/>
    <lineage>
        <taxon>Bacteria</taxon>
        <taxon>Bacillati</taxon>
        <taxon>Actinomycetota</taxon>
        <taxon>Actinomycetes</taxon>
        <taxon>Micrococcales</taxon>
        <taxon>Microbacteriaceae</taxon>
        <taxon>Schumannella</taxon>
    </lineage>
</organism>
<name>A0A506XXK7_9MICO</name>
<reference evidence="2 3" key="1">
    <citation type="submission" date="2019-06" db="EMBL/GenBank/DDBJ databases">
        <authorList>
            <person name="Li F."/>
        </authorList>
    </citation>
    <scope>NUCLEOTIDE SEQUENCE [LARGE SCALE GENOMIC DNA]</scope>
    <source>
        <strain evidence="2 3">10F1D-1</strain>
    </source>
</reference>
<keyword evidence="1" id="KW-0812">Transmembrane</keyword>
<dbReference type="AlphaFoldDB" id="A0A506XXK7"/>
<gene>
    <name evidence="2" type="ORF">FJ657_02125</name>
</gene>
<evidence type="ECO:0000313" key="2">
    <source>
        <dbReference type="EMBL" id="TPW77501.1"/>
    </source>
</evidence>
<sequence>MARWSDAEVPLTLAEARAIARRAAAGELNTRDVEIRRIVDAANRMQTRALLAGRDDDVTRQPTDRRAVVAGCLAVVVVGIAGILVPIVAAIAALGR</sequence>
<proteinExistence type="predicted"/>
<dbReference type="Proteomes" id="UP000316252">
    <property type="component" value="Unassembled WGS sequence"/>
</dbReference>
<comment type="caution">
    <text evidence="2">The sequence shown here is derived from an EMBL/GenBank/DDBJ whole genome shotgun (WGS) entry which is preliminary data.</text>
</comment>
<keyword evidence="1" id="KW-0472">Membrane</keyword>
<evidence type="ECO:0000256" key="1">
    <source>
        <dbReference type="SAM" id="Phobius"/>
    </source>
</evidence>
<dbReference type="EMBL" id="VHQG01000001">
    <property type="protein sequence ID" value="TPW77501.1"/>
    <property type="molecule type" value="Genomic_DNA"/>
</dbReference>
<protein>
    <submittedName>
        <fullName evidence="2">Uncharacterized protein</fullName>
    </submittedName>
</protein>
<feature type="transmembrane region" description="Helical" evidence="1">
    <location>
        <begin position="68"/>
        <end position="94"/>
    </location>
</feature>